<gene>
    <name evidence="1" type="ORF">FisN_15Hh005</name>
</gene>
<dbReference type="InterPro" id="IPR011990">
    <property type="entry name" value="TPR-like_helical_dom_sf"/>
</dbReference>
<protein>
    <submittedName>
        <fullName evidence="1">Uncharacterized protein</fullName>
    </submittedName>
</protein>
<dbReference type="InParanoid" id="A0A1Z5KAA0"/>
<reference evidence="1 2" key="1">
    <citation type="journal article" date="2015" name="Plant Cell">
        <title>Oil accumulation by the oleaginous diatom Fistulifera solaris as revealed by the genome and transcriptome.</title>
        <authorList>
            <person name="Tanaka T."/>
            <person name="Maeda Y."/>
            <person name="Veluchamy A."/>
            <person name="Tanaka M."/>
            <person name="Abida H."/>
            <person name="Marechal E."/>
            <person name="Bowler C."/>
            <person name="Muto M."/>
            <person name="Sunaga Y."/>
            <person name="Tanaka M."/>
            <person name="Yoshino T."/>
            <person name="Taniguchi T."/>
            <person name="Fukuda Y."/>
            <person name="Nemoto M."/>
            <person name="Matsumoto M."/>
            <person name="Wong P.S."/>
            <person name="Aburatani S."/>
            <person name="Fujibuchi W."/>
        </authorList>
    </citation>
    <scope>NUCLEOTIDE SEQUENCE [LARGE SCALE GENOMIC DNA]</scope>
    <source>
        <strain evidence="1 2">JPCC DA0580</strain>
    </source>
</reference>
<accession>A0A1Z5KAA0</accession>
<dbReference type="EMBL" id="BDSP01000193">
    <property type="protein sequence ID" value="GAX23092.1"/>
    <property type="molecule type" value="Genomic_DNA"/>
</dbReference>
<keyword evidence="2" id="KW-1185">Reference proteome</keyword>
<dbReference type="SUPFAM" id="SSF48452">
    <property type="entry name" value="TPR-like"/>
    <property type="match status" value="1"/>
</dbReference>
<organism evidence="1 2">
    <name type="scientific">Fistulifera solaris</name>
    <name type="common">Oleaginous diatom</name>
    <dbReference type="NCBI Taxonomy" id="1519565"/>
    <lineage>
        <taxon>Eukaryota</taxon>
        <taxon>Sar</taxon>
        <taxon>Stramenopiles</taxon>
        <taxon>Ochrophyta</taxon>
        <taxon>Bacillariophyta</taxon>
        <taxon>Bacillariophyceae</taxon>
        <taxon>Bacillariophycidae</taxon>
        <taxon>Naviculales</taxon>
        <taxon>Naviculaceae</taxon>
        <taxon>Fistulifera</taxon>
    </lineage>
</organism>
<dbReference type="Gene3D" id="1.25.40.10">
    <property type="entry name" value="Tetratricopeptide repeat domain"/>
    <property type="match status" value="1"/>
</dbReference>
<evidence type="ECO:0000313" key="1">
    <source>
        <dbReference type="EMBL" id="GAX23092.1"/>
    </source>
</evidence>
<name>A0A1Z5KAA0_FISSO</name>
<proteinExistence type="predicted"/>
<sequence length="238" mass="26755">MHTNNLDLLIHSFAMMKATPSARTASLKPPRARYQQISQPNELDVESLNNRAIAFLQTHQTKQAMQCFQRGLGVIQEMMRSKEVIATDSECSIVSQLTPLVDGSELGVVSPNGVFVFCQRAMRFSKRASPNVSAAVLLYNLALLHHQQAIQLNSTVLYHKTLQLYQLCQGTLPSSEIMQFAIMNNMGHIYSHLYIDTAAQACQDWLIYNRARLLPLMHSMEEEFVLLEPQRSCAAAMA</sequence>
<evidence type="ECO:0000313" key="2">
    <source>
        <dbReference type="Proteomes" id="UP000198406"/>
    </source>
</evidence>
<dbReference type="AlphaFoldDB" id="A0A1Z5KAA0"/>
<dbReference type="Proteomes" id="UP000198406">
    <property type="component" value="Unassembled WGS sequence"/>
</dbReference>
<comment type="caution">
    <text evidence="1">The sequence shown here is derived from an EMBL/GenBank/DDBJ whole genome shotgun (WGS) entry which is preliminary data.</text>
</comment>